<keyword evidence="2" id="KW-1133">Transmembrane helix</keyword>
<keyword evidence="2" id="KW-0812">Transmembrane</keyword>
<dbReference type="InterPro" id="IPR017853">
    <property type="entry name" value="GH"/>
</dbReference>
<feature type="domain" description="Glycosyl hydrolase-like 10" evidence="3">
    <location>
        <begin position="105"/>
        <end position="270"/>
    </location>
</feature>
<name>B0C2V0_ACAM1</name>
<dbReference type="RefSeq" id="WP_012161717.1">
    <property type="nucleotide sequence ID" value="NC_009925.1"/>
</dbReference>
<evidence type="ECO:0000259" key="3">
    <source>
        <dbReference type="Pfam" id="PF02638"/>
    </source>
</evidence>
<sequence length="398" mass="45497">MAKKKKKEPGCGCGSIPFSVILLVLGVGGWWFSQAENRQLGRYFPKDTTVTIPVLNQPITLNPSSPFPTPSVVPIKPVEPLPTPEVVAVEVPKEIEFPKAWTQKKMRGIYLSRYQVTNNASEETIRERVRYYRAQGFNTILHGVWGNACTMYKSEVMAQQLGFPSCPNLFQDQWLDWLIDEAHKQDMQVHAYFEKGIKIDKNSPVYKRAVAEKWLVPGVDKTYSGIEHYVLDVDNPKVADLFTDITVEFVQKYPTIDAVQWDDYLGYHAELPGKVDRTTSLTKFSQRMIKEMKKANPKVSFDLCHHNPYWSKRYFAADWKNWDVDRVFVQAYNEANFVKELEYAHAQVGIAITDNQLHRLQGLVEDPKIKGILVFPLSGKPEETAVKVKDLVLKADKG</sequence>
<keyword evidence="2" id="KW-0472">Membrane</keyword>
<keyword evidence="5" id="KW-1185">Reference proteome</keyword>
<evidence type="ECO:0000256" key="1">
    <source>
        <dbReference type="ARBA" id="ARBA00022729"/>
    </source>
</evidence>
<reference evidence="4 5" key="1">
    <citation type="journal article" date="2008" name="Proc. Natl. Acad. Sci. U.S.A.">
        <title>Niche adaptation and genome expansion in the chlorophyll d-producing cyanobacterium Acaryochloris marina.</title>
        <authorList>
            <person name="Swingley W.D."/>
            <person name="Chen M."/>
            <person name="Cheung P.C."/>
            <person name="Conrad A.L."/>
            <person name="Dejesa L.C."/>
            <person name="Hao J."/>
            <person name="Honchak B.M."/>
            <person name="Karbach L.E."/>
            <person name="Kurdoglu A."/>
            <person name="Lahiri S."/>
            <person name="Mastrian S.D."/>
            <person name="Miyashita H."/>
            <person name="Page L."/>
            <person name="Ramakrishna P."/>
            <person name="Satoh S."/>
            <person name="Sattley W.M."/>
            <person name="Shimada Y."/>
            <person name="Taylor H.L."/>
            <person name="Tomo T."/>
            <person name="Tsuchiya T."/>
            <person name="Wang Z.T."/>
            <person name="Raymond J."/>
            <person name="Mimuro M."/>
            <person name="Blankenship R.E."/>
            <person name="Touchman J.W."/>
        </authorList>
    </citation>
    <scope>NUCLEOTIDE SEQUENCE [LARGE SCALE GENOMIC DNA]</scope>
    <source>
        <strain evidence="5">MBIC 11017</strain>
    </source>
</reference>
<dbReference type="Proteomes" id="UP000000268">
    <property type="component" value="Chromosome"/>
</dbReference>
<dbReference type="InterPro" id="IPR013785">
    <property type="entry name" value="Aldolase_TIM"/>
</dbReference>
<protein>
    <recommendedName>
        <fullName evidence="3">Glycosyl hydrolase-like 10 domain-containing protein</fullName>
    </recommendedName>
</protein>
<evidence type="ECO:0000256" key="2">
    <source>
        <dbReference type="SAM" id="Phobius"/>
    </source>
</evidence>
<dbReference type="EMBL" id="CP000828">
    <property type="protein sequence ID" value="ABW26166.1"/>
    <property type="molecule type" value="Genomic_DNA"/>
</dbReference>
<dbReference type="KEGG" id="amr:AM1_1127"/>
<dbReference type="eggNOG" id="COG1649">
    <property type="taxonomic scope" value="Bacteria"/>
</dbReference>
<dbReference type="PANTHER" id="PTHR43405">
    <property type="entry name" value="GLYCOSYL HYDROLASE DIGH"/>
    <property type="match status" value="1"/>
</dbReference>
<feature type="transmembrane region" description="Helical" evidence="2">
    <location>
        <begin position="12"/>
        <end position="32"/>
    </location>
</feature>
<organism evidence="4 5">
    <name type="scientific">Acaryochloris marina (strain MBIC 11017)</name>
    <dbReference type="NCBI Taxonomy" id="329726"/>
    <lineage>
        <taxon>Bacteria</taxon>
        <taxon>Bacillati</taxon>
        <taxon>Cyanobacteriota</taxon>
        <taxon>Cyanophyceae</taxon>
        <taxon>Acaryochloridales</taxon>
        <taxon>Acaryochloridaceae</taxon>
        <taxon>Acaryochloris</taxon>
    </lineage>
</organism>
<dbReference type="SUPFAM" id="SSF51445">
    <property type="entry name" value="(Trans)glycosidases"/>
    <property type="match status" value="1"/>
</dbReference>
<evidence type="ECO:0000313" key="4">
    <source>
        <dbReference type="EMBL" id="ABW26166.1"/>
    </source>
</evidence>
<dbReference type="Gene3D" id="3.20.20.70">
    <property type="entry name" value="Aldolase class I"/>
    <property type="match status" value="1"/>
</dbReference>
<dbReference type="PANTHER" id="PTHR43405:SF1">
    <property type="entry name" value="GLYCOSYL HYDROLASE DIGH"/>
    <property type="match status" value="1"/>
</dbReference>
<accession>B0C2V0</accession>
<dbReference type="OrthoDB" id="569227at2"/>
<evidence type="ECO:0000313" key="5">
    <source>
        <dbReference type="Proteomes" id="UP000000268"/>
    </source>
</evidence>
<gene>
    <name evidence="4" type="ordered locus">AM1_1127</name>
</gene>
<dbReference type="InterPro" id="IPR003790">
    <property type="entry name" value="GHL10"/>
</dbReference>
<dbReference type="InterPro" id="IPR052177">
    <property type="entry name" value="Divisome_Glycosyl_Hydrolase"/>
</dbReference>
<dbReference type="Pfam" id="PF02638">
    <property type="entry name" value="GHL10"/>
    <property type="match status" value="1"/>
</dbReference>
<dbReference type="AlphaFoldDB" id="B0C2V0"/>
<dbReference type="HOGENOM" id="CLU_677309_0_0_3"/>
<proteinExistence type="predicted"/>
<keyword evidence="1" id="KW-0732">Signal</keyword>
<dbReference type="STRING" id="329726.AM1_1127"/>